<sequence>MRPIRSVSLELIGGVAEKAEWQLSAHFGGMPSGTWKCQVSRLRPTVDELTKLLGPVLRRSFAVTHG</sequence>
<dbReference type="AlphaFoldDB" id="A0A252A035"/>
<accession>A0A252A035</accession>
<evidence type="ECO:0000313" key="2">
    <source>
        <dbReference type="Proteomes" id="UP000194565"/>
    </source>
</evidence>
<name>A0A252A035_9PROT</name>
<gene>
    <name evidence="1" type="ORF">HC62_17195</name>
</gene>
<dbReference type="EMBL" id="JOMM01000075">
    <property type="protein sequence ID" value="OUI80420.1"/>
    <property type="molecule type" value="Genomic_DNA"/>
</dbReference>
<organism evidence="1 2">
    <name type="scientific">Acetobacter tropicalis</name>
    <dbReference type="NCBI Taxonomy" id="104102"/>
    <lineage>
        <taxon>Bacteria</taxon>
        <taxon>Pseudomonadati</taxon>
        <taxon>Pseudomonadota</taxon>
        <taxon>Alphaproteobacteria</taxon>
        <taxon>Acetobacterales</taxon>
        <taxon>Acetobacteraceae</taxon>
        <taxon>Acetobacter</taxon>
    </lineage>
</organism>
<reference evidence="1 2" key="1">
    <citation type="submission" date="2014-06" db="EMBL/GenBank/DDBJ databases">
        <authorList>
            <person name="Ju J."/>
            <person name="Zhang J."/>
        </authorList>
    </citation>
    <scope>NUCLEOTIDE SEQUENCE [LARGE SCALE GENOMIC DNA]</scope>
    <source>
        <strain evidence="1">DmW_042</strain>
    </source>
</reference>
<proteinExistence type="predicted"/>
<protein>
    <submittedName>
        <fullName evidence="1">Uncharacterized protein</fullName>
    </submittedName>
</protein>
<evidence type="ECO:0000313" key="1">
    <source>
        <dbReference type="EMBL" id="OUI80420.1"/>
    </source>
</evidence>
<comment type="caution">
    <text evidence="1">The sequence shown here is derived from an EMBL/GenBank/DDBJ whole genome shotgun (WGS) entry which is preliminary data.</text>
</comment>
<dbReference type="Proteomes" id="UP000194565">
    <property type="component" value="Unassembled WGS sequence"/>
</dbReference>